<evidence type="ECO:0008006" key="3">
    <source>
        <dbReference type="Google" id="ProtNLM"/>
    </source>
</evidence>
<dbReference type="Proteomes" id="UP001501475">
    <property type="component" value="Unassembled WGS sequence"/>
</dbReference>
<comment type="caution">
    <text evidence="1">The sequence shown here is derived from an EMBL/GenBank/DDBJ whole genome shotgun (WGS) entry which is preliminary data.</text>
</comment>
<sequence>MIEEKDMALSEAQKNEFIDAYTKALLSSWSSDEYAARLESDPRAALAEVGLDLPEGSVIEITRAAADPAAAAQSQEGRLDRQVALYEAGLESGTFEFHIPATPQIDTSELDVDELAEVAGGSINCCCCPCCCCG</sequence>
<dbReference type="SUPFAM" id="SSF56209">
    <property type="entry name" value="Nitrile hydratase alpha chain"/>
    <property type="match status" value="1"/>
</dbReference>
<dbReference type="InterPro" id="IPR036648">
    <property type="entry name" value="CN_Hdrase_a/SCN_Hdrase_g_sf"/>
</dbReference>
<gene>
    <name evidence="1" type="ORF">GCM10009810_30630</name>
</gene>
<keyword evidence="2" id="KW-1185">Reference proteome</keyword>
<reference evidence="1 2" key="1">
    <citation type="journal article" date="2019" name="Int. J. Syst. Evol. Microbiol.">
        <title>The Global Catalogue of Microorganisms (GCM) 10K type strain sequencing project: providing services to taxonomists for standard genome sequencing and annotation.</title>
        <authorList>
            <consortium name="The Broad Institute Genomics Platform"/>
            <consortium name="The Broad Institute Genome Sequencing Center for Infectious Disease"/>
            <person name="Wu L."/>
            <person name="Ma J."/>
        </authorList>
    </citation>
    <scope>NUCLEOTIDE SEQUENCE [LARGE SCALE GENOMIC DNA]</scope>
    <source>
        <strain evidence="1 2">JCM 15591</strain>
    </source>
</reference>
<name>A0ABN2KYY6_9MICO</name>
<dbReference type="EMBL" id="BAAAPN010000059">
    <property type="protein sequence ID" value="GAA1769960.1"/>
    <property type="molecule type" value="Genomic_DNA"/>
</dbReference>
<protein>
    <recommendedName>
        <fullName evidence="3">NHLP leader peptide family natural product</fullName>
    </recommendedName>
</protein>
<dbReference type="Gene3D" id="3.90.330.10">
    <property type="entry name" value="Nitrile hydratase alpha /Thiocyanate hydrolase gamma"/>
    <property type="match status" value="1"/>
</dbReference>
<evidence type="ECO:0000313" key="2">
    <source>
        <dbReference type="Proteomes" id="UP001501475"/>
    </source>
</evidence>
<evidence type="ECO:0000313" key="1">
    <source>
        <dbReference type="EMBL" id="GAA1769960.1"/>
    </source>
</evidence>
<organism evidence="1 2">
    <name type="scientific">Nostocoides vanveenii</name>
    <dbReference type="NCBI Taxonomy" id="330835"/>
    <lineage>
        <taxon>Bacteria</taxon>
        <taxon>Bacillati</taxon>
        <taxon>Actinomycetota</taxon>
        <taxon>Actinomycetes</taxon>
        <taxon>Micrococcales</taxon>
        <taxon>Intrasporangiaceae</taxon>
        <taxon>Nostocoides</taxon>
    </lineage>
</organism>
<accession>A0ABN2KYY6</accession>
<proteinExistence type="predicted"/>